<dbReference type="InterPro" id="IPR054637">
    <property type="entry name" value="Asr1405_Asl0597-like"/>
</dbReference>
<reference evidence="1 2" key="1">
    <citation type="submission" date="2017-06" db="EMBL/GenBank/DDBJ databases">
        <title>Genome sequencing of cyanobaciteial culture collection at National Institute for Environmental Studies (NIES).</title>
        <authorList>
            <person name="Hirose Y."/>
            <person name="Shimura Y."/>
            <person name="Fujisawa T."/>
            <person name="Nakamura Y."/>
            <person name="Kawachi M."/>
        </authorList>
    </citation>
    <scope>NUCLEOTIDE SEQUENCE [LARGE SCALE GENOMIC DNA]</scope>
    <source>
        <strain evidence="1 2">NIES-2135</strain>
    </source>
</reference>
<protein>
    <submittedName>
        <fullName evidence="1">Uncharacterized protein</fullName>
    </submittedName>
</protein>
<dbReference type="NCBIfam" id="NF045598">
    <property type="entry name" value="asr1405_asl0597"/>
    <property type="match status" value="1"/>
</dbReference>
<accession>A0A1Z4JFH0</accession>
<evidence type="ECO:0000313" key="1">
    <source>
        <dbReference type="EMBL" id="BAY55514.1"/>
    </source>
</evidence>
<gene>
    <name evidence="1" type="ORF">NIES2135_23380</name>
</gene>
<keyword evidence="2" id="KW-1185">Reference proteome</keyword>
<dbReference type="Proteomes" id="UP000217895">
    <property type="component" value="Chromosome"/>
</dbReference>
<dbReference type="AlphaFoldDB" id="A0A1Z4JFH0"/>
<organism evidence="1 2">
    <name type="scientific">Leptolyngbya boryana NIES-2135</name>
    <dbReference type="NCBI Taxonomy" id="1973484"/>
    <lineage>
        <taxon>Bacteria</taxon>
        <taxon>Bacillati</taxon>
        <taxon>Cyanobacteriota</taxon>
        <taxon>Cyanophyceae</taxon>
        <taxon>Leptolyngbyales</taxon>
        <taxon>Leptolyngbyaceae</taxon>
        <taxon>Leptolyngbya group</taxon>
        <taxon>Leptolyngbya</taxon>
    </lineage>
</organism>
<name>A0A1Z4JFH0_LEPBY</name>
<dbReference type="EMBL" id="AP018203">
    <property type="protein sequence ID" value="BAY55514.1"/>
    <property type="molecule type" value="Genomic_DNA"/>
</dbReference>
<proteinExistence type="predicted"/>
<sequence>MNLNPIEIKGGHRWQIYHRLCELGIACTCNAYEPLIVKVETPIALVQLWSVAKHITTPRQTQIAWLETCWNCR</sequence>
<evidence type="ECO:0000313" key="2">
    <source>
        <dbReference type="Proteomes" id="UP000217895"/>
    </source>
</evidence>